<protein>
    <submittedName>
        <fullName evidence="1">Uncharacterized protein</fullName>
    </submittedName>
</protein>
<name>A0ACB0ZKD0_MELEN</name>
<dbReference type="Proteomes" id="UP001497535">
    <property type="component" value="Unassembled WGS sequence"/>
</dbReference>
<evidence type="ECO:0000313" key="2">
    <source>
        <dbReference type="Proteomes" id="UP001497535"/>
    </source>
</evidence>
<comment type="caution">
    <text evidence="1">The sequence shown here is derived from an EMBL/GenBank/DDBJ whole genome shotgun (WGS) entry which is preliminary data.</text>
</comment>
<dbReference type="EMBL" id="CAVMJV010000038">
    <property type="protein sequence ID" value="CAK5079564.1"/>
    <property type="molecule type" value="Genomic_DNA"/>
</dbReference>
<reference evidence="1" key="1">
    <citation type="submission" date="2023-11" db="EMBL/GenBank/DDBJ databases">
        <authorList>
            <person name="Poullet M."/>
        </authorList>
    </citation>
    <scope>NUCLEOTIDE SEQUENCE</scope>
    <source>
        <strain evidence="1">E1834</strain>
    </source>
</reference>
<sequence length="58" mass="7474">MTVHKIIYFVCYNFLHNPTNGTSKRYRTIVFRIISFSFFKYWYNYRVFPYFRYRTRIH</sequence>
<accession>A0ACB0ZKD0</accession>
<evidence type="ECO:0000313" key="1">
    <source>
        <dbReference type="EMBL" id="CAK5079564.1"/>
    </source>
</evidence>
<keyword evidence="2" id="KW-1185">Reference proteome</keyword>
<proteinExistence type="predicted"/>
<organism evidence="1 2">
    <name type="scientific">Meloidogyne enterolobii</name>
    <name type="common">Root-knot nematode worm</name>
    <name type="synonym">Meloidogyne mayaguensis</name>
    <dbReference type="NCBI Taxonomy" id="390850"/>
    <lineage>
        <taxon>Eukaryota</taxon>
        <taxon>Metazoa</taxon>
        <taxon>Ecdysozoa</taxon>
        <taxon>Nematoda</taxon>
        <taxon>Chromadorea</taxon>
        <taxon>Rhabditida</taxon>
        <taxon>Tylenchina</taxon>
        <taxon>Tylenchomorpha</taxon>
        <taxon>Tylenchoidea</taxon>
        <taxon>Meloidogynidae</taxon>
        <taxon>Meloidogyninae</taxon>
        <taxon>Meloidogyne</taxon>
    </lineage>
</organism>
<gene>
    <name evidence="1" type="ORF">MENTE1834_LOCUS26687</name>
</gene>